<organism evidence="2 3">
    <name type="scientific">Sphingoaurantiacus capsulatus</name>
    <dbReference type="NCBI Taxonomy" id="1771310"/>
    <lineage>
        <taxon>Bacteria</taxon>
        <taxon>Pseudomonadati</taxon>
        <taxon>Pseudomonadota</taxon>
        <taxon>Alphaproteobacteria</taxon>
        <taxon>Sphingomonadales</taxon>
        <taxon>Sphingosinicellaceae</taxon>
        <taxon>Sphingoaurantiacus</taxon>
    </lineage>
</organism>
<evidence type="ECO:0000313" key="3">
    <source>
        <dbReference type="Proteomes" id="UP001595615"/>
    </source>
</evidence>
<proteinExistence type="predicted"/>
<keyword evidence="3" id="KW-1185">Reference proteome</keyword>
<name>A0ABV7XDU2_9SPHN</name>
<comment type="caution">
    <text evidence="2">The sequence shown here is derived from an EMBL/GenBank/DDBJ whole genome shotgun (WGS) entry which is preliminary data.</text>
</comment>
<sequence>MYKQQVSRLYRPSLRHFGVYPVAAIGAALSLSSAALLLFRSYCEPVVRIVAPLLMGHRSGYRYDPSDYYYWVGLLAAMTTLWLGLSLWAFLKQPAEASRIDRALKSKLTPSARGAPLEPN</sequence>
<dbReference type="EMBL" id="JBHRXV010000011">
    <property type="protein sequence ID" value="MFC3714111.1"/>
    <property type="molecule type" value="Genomic_DNA"/>
</dbReference>
<dbReference type="RefSeq" id="WP_380863237.1">
    <property type="nucleotide sequence ID" value="NZ_JBHRXV010000011.1"/>
</dbReference>
<feature type="transmembrane region" description="Helical" evidence="1">
    <location>
        <begin position="68"/>
        <end position="91"/>
    </location>
</feature>
<evidence type="ECO:0000313" key="2">
    <source>
        <dbReference type="EMBL" id="MFC3714111.1"/>
    </source>
</evidence>
<keyword evidence="1" id="KW-0472">Membrane</keyword>
<keyword evidence="1" id="KW-0812">Transmembrane</keyword>
<reference evidence="3" key="1">
    <citation type="journal article" date="2019" name="Int. J. Syst. Evol. Microbiol.">
        <title>The Global Catalogue of Microorganisms (GCM) 10K type strain sequencing project: providing services to taxonomists for standard genome sequencing and annotation.</title>
        <authorList>
            <consortium name="The Broad Institute Genomics Platform"/>
            <consortium name="The Broad Institute Genome Sequencing Center for Infectious Disease"/>
            <person name="Wu L."/>
            <person name="Ma J."/>
        </authorList>
    </citation>
    <scope>NUCLEOTIDE SEQUENCE [LARGE SCALE GENOMIC DNA]</scope>
    <source>
        <strain evidence="3">KCTC 42644</strain>
    </source>
</reference>
<gene>
    <name evidence="2" type="ORF">ACFOMD_16185</name>
</gene>
<evidence type="ECO:0000256" key="1">
    <source>
        <dbReference type="SAM" id="Phobius"/>
    </source>
</evidence>
<feature type="transmembrane region" description="Helical" evidence="1">
    <location>
        <begin position="20"/>
        <end position="39"/>
    </location>
</feature>
<keyword evidence="1" id="KW-1133">Transmembrane helix</keyword>
<accession>A0ABV7XDU2</accession>
<protein>
    <submittedName>
        <fullName evidence="2">Uncharacterized protein</fullName>
    </submittedName>
</protein>
<dbReference type="Proteomes" id="UP001595615">
    <property type="component" value="Unassembled WGS sequence"/>
</dbReference>